<feature type="transmembrane region" description="Helical" evidence="7">
    <location>
        <begin position="190"/>
        <end position="215"/>
    </location>
</feature>
<feature type="transmembrane region" description="Helical" evidence="7">
    <location>
        <begin position="142"/>
        <end position="162"/>
    </location>
</feature>
<keyword evidence="10" id="KW-1185">Reference proteome</keyword>
<evidence type="ECO:0000259" key="8">
    <source>
        <dbReference type="PROSITE" id="PS50928"/>
    </source>
</evidence>
<evidence type="ECO:0000256" key="2">
    <source>
        <dbReference type="ARBA" id="ARBA00022448"/>
    </source>
</evidence>
<dbReference type="GO" id="GO:0055085">
    <property type="term" value="P:transmembrane transport"/>
    <property type="evidence" value="ECO:0007669"/>
    <property type="project" value="InterPro"/>
</dbReference>
<dbReference type="PANTHER" id="PTHR30193:SF41">
    <property type="entry name" value="DIACETYLCHITOBIOSE UPTAKE SYSTEM PERMEASE PROTEIN NGCF"/>
    <property type="match status" value="1"/>
</dbReference>
<dbReference type="GO" id="GO:0005886">
    <property type="term" value="C:plasma membrane"/>
    <property type="evidence" value="ECO:0007669"/>
    <property type="project" value="UniProtKB-SubCell"/>
</dbReference>
<keyword evidence="2 7" id="KW-0813">Transport</keyword>
<dbReference type="InterPro" id="IPR000515">
    <property type="entry name" value="MetI-like"/>
</dbReference>
<feature type="transmembrane region" description="Helical" evidence="7">
    <location>
        <begin position="248"/>
        <end position="270"/>
    </location>
</feature>
<dbReference type="InterPro" id="IPR051393">
    <property type="entry name" value="ABC_transporter_permease"/>
</dbReference>
<keyword evidence="3" id="KW-1003">Cell membrane</keyword>
<dbReference type="STRING" id="520762.AN619_02960"/>
<organism evidence="9 10">
    <name type="scientific">Thermotalea metallivorans</name>
    <dbReference type="NCBI Taxonomy" id="520762"/>
    <lineage>
        <taxon>Bacteria</taxon>
        <taxon>Bacillati</taxon>
        <taxon>Bacillota</taxon>
        <taxon>Clostridia</taxon>
        <taxon>Peptostreptococcales</taxon>
        <taxon>Thermotaleaceae</taxon>
        <taxon>Thermotalea</taxon>
    </lineage>
</organism>
<keyword evidence="6 7" id="KW-0472">Membrane</keyword>
<feature type="transmembrane region" description="Helical" evidence="7">
    <location>
        <begin position="41"/>
        <end position="64"/>
    </location>
</feature>
<keyword evidence="5 7" id="KW-1133">Transmembrane helix</keyword>
<dbReference type="PANTHER" id="PTHR30193">
    <property type="entry name" value="ABC TRANSPORTER PERMEASE PROTEIN"/>
    <property type="match status" value="1"/>
</dbReference>
<comment type="caution">
    <text evidence="9">The sequence shown here is derived from an EMBL/GenBank/DDBJ whole genome shotgun (WGS) entry which is preliminary data.</text>
</comment>
<dbReference type="CDD" id="cd06261">
    <property type="entry name" value="TM_PBP2"/>
    <property type="match status" value="1"/>
</dbReference>
<dbReference type="Proteomes" id="UP000070456">
    <property type="component" value="Unassembled WGS sequence"/>
</dbReference>
<comment type="similarity">
    <text evidence="7">Belongs to the binding-protein-dependent transport system permease family.</text>
</comment>
<evidence type="ECO:0000256" key="3">
    <source>
        <dbReference type="ARBA" id="ARBA00022475"/>
    </source>
</evidence>
<dbReference type="InterPro" id="IPR035906">
    <property type="entry name" value="MetI-like_sf"/>
</dbReference>
<dbReference type="SUPFAM" id="SSF160964">
    <property type="entry name" value="MalF N-terminal region-like"/>
    <property type="match status" value="1"/>
</dbReference>
<feature type="transmembrane region" description="Helical" evidence="7">
    <location>
        <begin position="108"/>
        <end position="130"/>
    </location>
</feature>
<name>A0A140LC33_9FIRM</name>
<dbReference type="AlphaFoldDB" id="A0A140LC33"/>
<evidence type="ECO:0000313" key="10">
    <source>
        <dbReference type="Proteomes" id="UP000070456"/>
    </source>
</evidence>
<feature type="transmembrane region" description="Helical" evidence="7">
    <location>
        <begin position="295"/>
        <end position="316"/>
    </location>
</feature>
<feature type="domain" description="ABC transmembrane type-1" evidence="8">
    <location>
        <begin position="104"/>
        <end position="317"/>
    </location>
</feature>
<comment type="subcellular location">
    <subcellularLocation>
        <location evidence="1 7">Cell membrane</location>
        <topology evidence="1 7">Multi-pass membrane protein</topology>
    </subcellularLocation>
</comment>
<evidence type="ECO:0000256" key="5">
    <source>
        <dbReference type="ARBA" id="ARBA00022989"/>
    </source>
</evidence>
<dbReference type="SUPFAM" id="SSF161098">
    <property type="entry name" value="MetI-like"/>
    <property type="match status" value="1"/>
</dbReference>
<dbReference type="Pfam" id="PF00528">
    <property type="entry name" value="BPD_transp_1"/>
    <property type="match status" value="1"/>
</dbReference>
<sequence>MKKWREEVKSLSIKILHEEKQMPPLLEKTSLIQRIKKNKVAYFYVLPALVVVFTVSLFPIAYGIGLSFFNLNLYTMGSGRVKFVGLKNYVKALGSLDAEFFAVLMRTFIWTVVNVFFHVVLGLIIALALNRPKLKWKGIYRTFIILPWAVPQFVTALVWKMMYHEQFGFFNQFLKLLGLPPVQWLTNGKIAFIAVIIVNIWLGFPFMTMVATGALQSISREYYEAADMDGASPWQKFRYITLPLLKPAMLPAAILGTIWTFTNFNVIYMITGGGPAKATEIVSTYQFNVLTRQNAYSMAATYSVIVSIILIIITLINMKVTKALHAEEVD</sequence>
<evidence type="ECO:0000256" key="7">
    <source>
        <dbReference type="RuleBase" id="RU363032"/>
    </source>
</evidence>
<protein>
    <submittedName>
        <fullName evidence="9">Maltose transport system permease protein MalF</fullName>
    </submittedName>
</protein>
<evidence type="ECO:0000313" key="9">
    <source>
        <dbReference type="EMBL" id="KXG78108.1"/>
    </source>
</evidence>
<reference evidence="9 10" key="1">
    <citation type="submission" date="2015-12" db="EMBL/GenBank/DDBJ databases">
        <title>Draft genome sequence of the thermoanaerobe Thermotalea metallivorans, an isolate from the runoff channel of the Great Artesian Basin, Australia.</title>
        <authorList>
            <person name="Patel B.K."/>
        </authorList>
    </citation>
    <scope>NUCLEOTIDE SEQUENCE [LARGE SCALE GENOMIC DNA]</scope>
    <source>
        <strain evidence="9 10">B2-1</strain>
    </source>
</reference>
<evidence type="ECO:0000256" key="1">
    <source>
        <dbReference type="ARBA" id="ARBA00004651"/>
    </source>
</evidence>
<proteinExistence type="inferred from homology"/>
<dbReference type="PROSITE" id="PS50928">
    <property type="entry name" value="ABC_TM1"/>
    <property type="match status" value="1"/>
</dbReference>
<gene>
    <name evidence="9" type="primary">malF</name>
    <name evidence="9" type="ORF">AN619_02960</name>
</gene>
<evidence type="ECO:0000256" key="6">
    <source>
        <dbReference type="ARBA" id="ARBA00023136"/>
    </source>
</evidence>
<evidence type="ECO:0000256" key="4">
    <source>
        <dbReference type="ARBA" id="ARBA00022692"/>
    </source>
</evidence>
<accession>A0A140LC33</accession>
<dbReference type="EMBL" id="LOEE01000007">
    <property type="protein sequence ID" value="KXG78108.1"/>
    <property type="molecule type" value="Genomic_DNA"/>
</dbReference>
<keyword evidence="4 7" id="KW-0812">Transmembrane</keyword>
<dbReference type="Gene3D" id="1.10.3720.10">
    <property type="entry name" value="MetI-like"/>
    <property type="match status" value="1"/>
</dbReference>